<feature type="transmembrane region" description="Helical" evidence="2">
    <location>
        <begin position="52"/>
        <end position="76"/>
    </location>
</feature>
<comment type="caution">
    <text evidence="3">The sequence shown here is derived from an EMBL/GenBank/DDBJ whole genome shotgun (WGS) entry which is preliminary data.</text>
</comment>
<keyword evidence="4" id="KW-1185">Reference proteome</keyword>
<gene>
    <name evidence="3" type="ORF">H8Z82_03940</name>
</gene>
<reference evidence="3 4" key="1">
    <citation type="submission" date="2020-08" db="EMBL/GenBank/DDBJ databases">
        <title>Genome public.</title>
        <authorList>
            <person name="Liu C."/>
            <person name="Sun Q."/>
        </authorList>
    </citation>
    <scope>NUCLEOTIDE SEQUENCE [LARGE SCALE GENOMIC DNA]</scope>
    <source>
        <strain evidence="3 4">M29</strain>
    </source>
</reference>
<keyword evidence="2" id="KW-1133">Transmembrane helix</keyword>
<feature type="compositionally biased region" description="Acidic residues" evidence="1">
    <location>
        <begin position="1"/>
        <end position="14"/>
    </location>
</feature>
<keyword evidence="2" id="KW-0812">Transmembrane</keyword>
<dbReference type="RefSeq" id="WP_186994322.1">
    <property type="nucleotide sequence ID" value="NZ_JACOQG010000004.1"/>
</dbReference>
<sequence length="79" mass="8461">MENEELFTSPEEETAGTADITDGAPEVSKAPQQTESLTLAVEDYNMIAVKSIPIGALSGAIFMIIGFAYLGIVHIFKKV</sequence>
<accession>A0ABR7IFM9</accession>
<keyword evidence="2" id="KW-0472">Membrane</keyword>
<evidence type="ECO:0000313" key="3">
    <source>
        <dbReference type="EMBL" id="MBC5778823.1"/>
    </source>
</evidence>
<dbReference type="EMBL" id="JACOQG010000004">
    <property type="protein sequence ID" value="MBC5778823.1"/>
    <property type="molecule type" value="Genomic_DNA"/>
</dbReference>
<organism evidence="3 4">
    <name type="scientific">Blautia difficilis</name>
    <dbReference type="NCBI Taxonomy" id="2763027"/>
    <lineage>
        <taxon>Bacteria</taxon>
        <taxon>Bacillati</taxon>
        <taxon>Bacillota</taxon>
        <taxon>Clostridia</taxon>
        <taxon>Lachnospirales</taxon>
        <taxon>Lachnospiraceae</taxon>
        <taxon>Blautia</taxon>
    </lineage>
</organism>
<feature type="region of interest" description="Disordered" evidence="1">
    <location>
        <begin position="1"/>
        <end position="32"/>
    </location>
</feature>
<name>A0ABR7IFM9_9FIRM</name>
<evidence type="ECO:0000256" key="1">
    <source>
        <dbReference type="SAM" id="MobiDB-lite"/>
    </source>
</evidence>
<dbReference type="Proteomes" id="UP000649826">
    <property type="component" value="Unassembled WGS sequence"/>
</dbReference>
<protein>
    <submittedName>
        <fullName evidence="3">Uncharacterized protein</fullName>
    </submittedName>
</protein>
<proteinExistence type="predicted"/>
<evidence type="ECO:0000256" key="2">
    <source>
        <dbReference type="SAM" id="Phobius"/>
    </source>
</evidence>
<evidence type="ECO:0000313" key="4">
    <source>
        <dbReference type="Proteomes" id="UP000649826"/>
    </source>
</evidence>